<reference evidence="1 2" key="1">
    <citation type="journal article" date="2015" name="Plant Cell">
        <title>Oil accumulation by the oleaginous diatom Fistulifera solaris as revealed by the genome and transcriptome.</title>
        <authorList>
            <person name="Tanaka T."/>
            <person name="Maeda Y."/>
            <person name="Veluchamy A."/>
            <person name="Tanaka M."/>
            <person name="Abida H."/>
            <person name="Marechal E."/>
            <person name="Bowler C."/>
            <person name="Muto M."/>
            <person name="Sunaga Y."/>
            <person name="Tanaka M."/>
            <person name="Yoshino T."/>
            <person name="Taniguchi T."/>
            <person name="Fukuda Y."/>
            <person name="Nemoto M."/>
            <person name="Matsumoto M."/>
            <person name="Wong P.S."/>
            <person name="Aburatani S."/>
            <person name="Fujibuchi W."/>
        </authorList>
    </citation>
    <scope>NUCLEOTIDE SEQUENCE [LARGE SCALE GENOMIC DNA]</scope>
    <source>
        <strain evidence="1 2">JPCC DA0580</strain>
    </source>
</reference>
<comment type="caution">
    <text evidence="1">The sequence shown here is derived from an EMBL/GenBank/DDBJ whole genome shotgun (WGS) entry which is preliminary data.</text>
</comment>
<dbReference type="Pfam" id="PF03382">
    <property type="entry name" value="DUF285"/>
    <property type="match status" value="1"/>
</dbReference>
<evidence type="ECO:0000313" key="1">
    <source>
        <dbReference type="EMBL" id="GAX15919.1"/>
    </source>
</evidence>
<protein>
    <submittedName>
        <fullName evidence="1">Uncharacterized protein</fullName>
    </submittedName>
</protein>
<sequence length="105" mass="11595">METMFLEASNINQYIGDWDTSKVTAMNAILDKVTSFNQDLLDSNTTIMTSMYEMFSGASAFNQSLCALKDVIATKTNMFGDTSCAQQGTPSGDSMCQLCNEESRW</sequence>
<dbReference type="InterPro" id="IPR005046">
    <property type="entry name" value="DUF285"/>
</dbReference>
<proteinExistence type="predicted"/>
<dbReference type="EMBL" id="BDSP01000099">
    <property type="protein sequence ID" value="GAX15919.1"/>
    <property type="molecule type" value="Genomic_DNA"/>
</dbReference>
<keyword evidence="2" id="KW-1185">Reference proteome</keyword>
<dbReference type="InParanoid" id="A0A1Z5JPN2"/>
<organism evidence="1 2">
    <name type="scientific">Fistulifera solaris</name>
    <name type="common">Oleaginous diatom</name>
    <dbReference type="NCBI Taxonomy" id="1519565"/>
    <lineage>
        <taxon>Eukaryota</taxon>
        <taxon>Sar</taxon>
        <taxon>Stramenopiles</taxon>
        <taxon>Ochrophyta</taxon>
        <taxon>Bacillariophyta</taxon>
        <taxon>Bacillariophyceae</taxon>
        <taxon>Bacillariophycidae</taxon>
        <taxon>Naviculales</taxon>
        <taxon>Naviculaceae</taxon>
        <taxon>Fistulifera</taxon>
    </lineage>
</organism>
<evidence type="ECO:0000313" key="2">
    <source>
        <dbReference type="Proteomes" id="UP000198406"/>
    </source>
</evidence>
<gene>
    <name evidence="1" type="ORF">FisN_UnNu070</name>
</gene>
<accession>A0A1Z5JPN2</accession>
<dbReference type="Proteomes" id="UP000198406">
    <property type="component" value="Unassembled WGS sequence"/>
</dbReference>
<name>A0A1Z5JPN2_FISSO</name>
<dbReference type="AlphaFoldDB" id="A0A1Z5JPN2"/>